<name>A0A8T1UWI9_9STRA</name>
<dbReference type="VEuPathDB" id="FungiDB:PC110_g17273"/>
<evidence type="ECO:0000313" key="1">
    <source>
        <dbReference type="EMBL" id="KAG6971494.1"/>
    </source>
</evidence>
<dbReference type="PANTHER" id="PTHR33129:SF1">
    <property type="entry name" value="ATP-BINDING PROTEIN"/>
    <property type="match status" value="1"/>
</dbReference>
<dbReference type="Proteomes" id="UP000688947">
    <property type="component" value="Unassembled WGS sequence"/>
</dbReference>
<accession>A0A8T1UWI9</accession>
<dbReference type="InterPro" id="IPR052980">
    <property type="entry name" value="Crinkler_effector"/>
</dbReference>
<sequence>MPVWSKQEILKCRELMYSDIPVAVVQDCFRRWGGIACYVLRFAQVESQQVLLEEAINIVDLDWLVKACGRLDADDAQVSHRLVHYRVSKQFISASDGFCALAVLRGRLFEGHLQAE</sequence>
<dbReference type="EMBL" id="JAENGZ010000051">
    <property type="protein sequence ID" value="KAG6971494.1"/>
    <property type="molecule type" value="Genomic_DNA"/>
</dbReference>
<gene>
    <name evidence="1" type="ORF">JG687_00001989</name>
</gene>
<dbReference type="AlphaFoldDB" id="A0A8T1UWI9"/>
<protein>
    <submittedName>
        <fullName evidence="1">Uncharacterized protein</fullName>
    </submittedName>
</protein>
<dbReference type="OrthoDB" id="104224at2759"/>
<proteinExistence type="predicted"/>
<dbReference type="PANTHER" id="PTHR33129">
    <property type="entry name" value="PROTEIN KINASE DOMAIN-CONTAINING PROTEIN-RELATED"/>
    <property type="match status" value="1"/>
</dbReference>
<organism evidence="1 2">
    <name type="scientific">Phytophthora cactorum</name>
    <dbReference type="NCBI Taxonomy" id="29920"/>
    <lineage>
        <taxon>Eukaryota</taxon>
        <taxon>Sar</taxon>
        <taxon>Stramenopiles</taxon>
        <taxon>Oomycota</taxon>
        <taxon>Peronosporomycetes</taxon>
        <taxon>Peronosporales</taxon>
        <taxon>Peronosporaceae</taxon>
        <taxon>Phytophthora</taxon>
    </lineage>
</organism>
<reference evidence="1" key="1">
    <citation type="submission" date="2021-01" db="EMBL/GenBank/DDBJ databases">
        <title>Phytophthora aleatoria, a newly-described species from Pinus radiata is distinct from Phytophthora cactorum isolates based on comparative genomics.</title>
        <authorList>
            <person name="Mcdougal R."/>
            <person name="Panda P."/>
            <person name="Williams N."/>
            <person name="Studholme D.J."/>
        </authorList>
    </citation>
    <scope>NUCLEOTIDE SEQUENCE</scope>
    <source>
        <strain evidence="1">NZFS 3830</strain>
    </source>
</reference>
<evidence type="ECO:0000313" key="2">
    <source>
        <dbReference type="Proteomes" id="UP000688947"/>
    </source>
</evidence>
<comment type="caution">
    <text evidence="1">The sequence shown here is derived from an EMBL/GenBank/DDBJ whole genome shotgun (WGS) entry which is preliminary data.</text>
</comment>